<dbReference type="Pfam" id="PF04240">
    <property type="entry name" value="Caroten_synth"/>
    <property type="match status" value="1"/>
</dbReference>
<reference evidence="2 3" key="1">
    <citation type="journal article" date="2019" name="Int. J. Syst. Evol. Microbiol.">
        <title>The Global Catalogue of Microorganisms (GCM) 10K type strain sequencing project: providing services to taxonomists for standard genome sequencing and annotation.</title>
        <authorList>
            <consortium name="The Broad Institute Genomics Platform"/>
            <consortium name="The Broad Institute Genome Sequencing Center for Infectious Disease"/>
            <person name="Wu L."/>
            <person name="Ma J."/>
        </authorList>
    </citation>
    <scope>NUCLEOTIDE SEQUENCE [LARGE SCALE GENOMIC DNA]</scope>
    <source>
        <strain evidence="2 3">CGMCC 1.10593</strain>
    </source>
</reference>
<protein>
    <submittedName>
        <fullName evidence="2">Carotenoid biosynthesis protein</fullName>
    </submittedName>
</protein>
<evidence type="ECO:0000313" key="2">
    <source>
        <dbReference type="EMBL" id="MFD1640811.1"/>
    </source>
</evidence>
<keyword evidence="1" id="KW-0812">Transmembrane</keyword>
<keyword evidence="3" id="KW-1185">Reference proteome</keyword>
<dbReference type="RefSeq" id="WP_256394507.1">
    <property type="nucleotide sequence ID" value="NZ_JANHDJ010000001.1"/>
</dbReference>
<feature type="transmembrane region" description="Helical" evidence="1">
    <location>
        <begin position="32"/>
        <end position="54"/>
    </location>
</feature>
<comment type="caution">
    <text evidence="2">The sequence shown here is derived from an EMBL/GenBank/DDBJ whole genome shotgun (WGS) entry which is preliminary data.</text>
</comment>
<organism evidence="2 3">
    <name type="scientific">Halohasta litorea</name>
    <dbReference type="NCBI Taxonomy" id="869891"/>
    <lineage>
        <taxon>Archaea</taxon>
        <taxon>Methanobacteriati</taxon>
        <taxon>Methanobacteriota</taxon>
        <taxon>Stenosarchaea group</taxon>
        <taxon>Halobacteria</taxon>
        <taxon>Halobacteriales</taxon>
        <taxon>Haloferacaceae</taxon>
        <taxon>Halohasta</taxon>
    </lineage>
</organism>
<keyword evidence="1" id="KW-1133">Transmembrane helix</keyword>
<dbReference type="InterPro" id="IPR007354">
    <property type="entry name" value="CruF-like"/>
</dbReference>
<name>A0ABD6D448_9EURY</name>
<dbReference type="AlphaFoldDB" id="A0ABD6D448"/>
<gene>
    <name evidence="2" type="ORF">ACFSBW_02820</name>
</gene>
<dbReference type="EMBL" id="JBHUDM010000001">
    <property type="protein sequence ID" value="MFD1640811.1"/>
    <property type="molecule type" value="Genomic_DNA"/>
</dbReference>
<proteinExistence type="predicted"/>
<accession>A0ABD6D448</accession>
<dbReference type="Proteomes" id="UP001597052">
    <property type="component" value="Unassembled WGS sequence"/>
</dbReference>
<evidence type="ECO:0000256" key="1">
    <source>
        <dbReference type="SAM" id="Phobius"/>
    </source>
</evidence>
<evidence type="ECO:0000313" key="3">
    <source>
        <dbReference type="Proteomes" id="UP001597052"/>
    </source>
</evidence>
<keyword evidence="1" id="KW-0472">Membrane</keyword>
<feature type="transmembrane region" description="Helical" evidence="1">
    <location>
        <begin position="135"/>
        <end position="155"/>
    </location>
</feature>
<sequence length="156" mass="16659">MTSGRMFAATTVGVGVVALAHAILTWPLYATIALFGGGALIAFVAEAIVIDLGWLEHHIGPKVVGVPPYLLFGWTGVIYIAFRAALLVTDGWVAVALTGVLATTYDVLTDHHGVDDGHWTYVDSLPGPRYRGVPWWNYLGWLGISSLTAAIALPFV</sequence>
<feature type="transmembrane region" description="Helical" evidence="1">
    <location>
        <begin position="66"/>
        <end position="88"/>
    </location>
</feature>